<protein>
    <submittedName>
        <fullName evidence="5">Uveal autoantigen with coiled-coil domains and ankyrin repeats protein</fullName>
    </submittedName>
</protein>
<accession>A0A8J4TEX6</accession>
<gene>
    <name evidence="5" type="ORF">PHET_03042</name>
</gene>
<proteinExistence type="predicted"/>
<dbReference type="Gene3D" id="3.40.850.10">
    <property type="entry name" value="Kinesin motor domain"/>
    <property type="match status" value="1"/>
</dbReference>
<dbReference type="Proteomes" id="UP000748531">
    <property type="component" value="Unassembled WGS sequence"/>
</dbReference>
<feature type="compositionally biased region" description="Basic and acidic residues" evidence="4">
    <location>
        <begin position="429"/>
        <end position="443"/>
    </location>
</feature>
<evidence type="ECO:0000256" key="1">
    <source>
        <dbReference type="ARBA" id="ARBA00022741"/>
    </source>
</evidence>
<dbReference type="EMBL" id="LUCH01001264">
    <property type="protein sequence ID" value="KAF5403369.1"/>
    <property type="molecule type" value="Genomic_DNA"/>
</dbReference>
<dbReference type="InterPro" id="IPR036961">
    <property type="entry name" value="Kinesin_motor_dom_sf"/>
</dbReference>
<feature type="coiled-coil region" evidence="3">
    <location>
        <begin position="241"/>
        <end position="268"/>
    </location>
</feature>
<keyword evidence="1" id="KW-0547">Nucleotide-binding</keyword>
<reference evidence="5" key="1">
    <citation type="submission" date="2019-05" db="EMBL/GenBank/DDBJ databases">
        <title>Annotation for the trematode Paragonimus heterotremus.</title>
        <authorList>
            <person name="Choi Y.-J."/>
        </authorList>
    </citation>
    <scope>NUCLEOTIDE SEQUENCE</scope>
    <source>
        <strain evidence="5">LC</strain>
    </source>
</reference>
<dbReference type="GO" id="GO:0005524">
    <property type="term" value="F:ATP binding"/>
    <property type="evidence" value="ECO:0007669"/>
    <property type="project" value="UniProtKB-KW"/>
</dbReference>
<sequence>MHTYSDYCYLFSTISYSSIFQGIQTIPLDSVQTALKKYNESMRKYYMLSYMPNGNANSEPMGFYLRLFLSSSHNSTTLVSKKTAMTFFSLTGCEFLSHALNSGDSLDSKCHGVRSLCDLINRLATGPPGRREVPIYGMSTMTRLLYDELGGNCCTRVFLNLPEVPNPTVHSMLLHLASQLSRIRNAPILNDEAAMLLASRSREQIHHAEQLVLRRRLQSNDGGTDNNCHDDSDETFIFGGSHSLRNHVNELNNRIVRLNEECAHATEERIKFSKLWLTSEEEKSAIAEKLATCEVERQELVLKNQELRAITEKSLEASKQAIELKQANDMLNKYCTELHNQLDKLQNDLEFSAAQNEELSRELLHQLTQQKLLLSQTIDQNTTTNLIPEVDHELNRVQAMIGSTRDRLWPSSSQKNLQKQNRKIIVKETKSTAEKQPDLLERSKRNRQSLHLSREREHKQMERIQASEAQSHLVDAVKSTDTVVAKEAAHSLRRYLRHLLGDINSAHKLRESQLLYIVRHLDTECQVTREAMKEIMQAYVHLRTQAMEEAGKISDPGPPPLELVDRATKSVKQKGYQLNLSASVLAASTDQLKYRDLGGKDDFGLRLDGSYTDLKARKPENVKRK</sequence>
<evidence type="ECO:0000256" key="4">
    <source>
        <dbReference type="SAM" id="MobiDB-lite"/>
    </source>
</evidence>
<keyword evidence="6" id="KW-1185">Reference proteome</keyword>
<evidence type="ECO:0000256" key="3">
    <source>
        <dbReference type="SAM" id="Coils"/>
    </source>
</evidence>
<dbReference type="InterPro" id="IPR027417">
    <property type="entry name" value="P-loop_NTPase"/>
</dbReference>
<evidence type="ECO:0000313" key="6">
    <source>
        <dbReference type="Proteomes" id="UP000748531"/>
    </source>
</evidence>
<dbReference type="AlphaFoldDB" id="A0A8J4TEX6"/>
<organism evidence="5 6">
    <name type="scientific">Paragonimus heterotremus</name>
    <dbReference type="NCBI Taxonomy" id="100268"/>
    <lineage>
        <taxon>Eukaryota</taxon>
        <taxon>Metazoa</taxon>
        <taxon>Spiralia</taxon>
        <taxon>Lophotrochozoa</taxon>
        <taxon>Platyhelminthes</taxon>
        <taxon>Trematoda</taxon>
        <taxon>Digenea</taxon>
        <taxon>Plagiorchiida</taxon>
        <taxon>Troglotremata</taxon>
        <taxon>Troglotrematidae</taxon>
        <taxon>Paragonimus</taxon>
    </lineage>
</organism>
<feature type="region of interest" description="Disordered" evidence="4">
    <location>
        <begin position="429"/>
        <end position="460"/>
    </location>
</feature>
<keyword evidence="3" id="KW-0175">Coiled coil</keyword>
<evidence type="ECO:0000256" key="2">
    <source>
        <dbReference type="ARBA" id="ARBA00022840"/>
    </source>
</evidence>
<evidence type="ECO:0000313" key="5">
    <source>
        <dbReference type="EMBL" id="KAF5403369.1"/>
    </source>
</evidence>
<dbReference type="SUPFAM" id="SSF52540">
    <property type="entry name" value="P-loop containing nucleoside triphosphate hydrolases"/>
    <property type="match status" value="1"/>
</dbReference>
<dbReference type="OrthoDB" id="2113965at2759"/>
<name>A0A8J4TEX6_9TREM</name>
<keyword evidence="2" id="KW-0067">ATP-binding</keyword>
<comment type="caution">
    <text evidence="5">The sequence shown here is derived from an EMBL/GenBank/DDBJ whole genome shotgun (WGS) entry which is preliminary data.</text>
</comment>
<feature type="coiled-coil region" evidence="3">
    <location>
        <begin position="328"/>
        <end position="362"/>
    </location>
</feature>